<evidence type="ECO:0000256" key="1">
    <source>
        <dbReference type="SAM" id="MobiDB-lite"/>
    </source>
</evidence>
<feature type="compositionally biased region" description="Basic and acidic residues" evidence="1">
    <location>
        <begin position="159"/>
        <end position="171"/>
    </location>
</feature>
<dbReference type="OrthoDB" id="5877983at2759"/>
<dbReference type="WBParaSite" id="ACOC_0000456801-mRNA-1">
    <property type="protein sequence ID" value="ACOC_0000456801-mRNA-1"/>
    <property type="gene ID" value="ACOC_0000456801"/>
</dbReference>
<feature type="region of interest" description="Disordered" evidence="1">
    <location>
        <begin position="146"/>
        <end position="171"/>
    </location>
</feature>
<dbReference type="STRING" id="334426.A0A0R3PJE7"/>
<dbReference type="AlphaFoldDB" id="A0A0R3PJE7"/>
<dbReference type="Proteomes" id="UP000267027">
    <property type="component" value="Unassembled WGS sequence"/>
</dbReference>
<organism evidence="4">
    <name type="scientific">Angiostrongylus costaricensis</name>
    <name type="common">Nematode worm</name>
    <dbReference type="NCBI Taxonomy" id="334426"/>
    <lineage>
        <taxon>Eukaryota</taxon>
        <taxon>Metazoa</taxon>
        <taxon>Ecdysozoa</taxon>
        <taxon>Nematoda</taxon>
        <taxon>Chromadorea</taxon>
        <taxon>Rhabditida</taxon>
        <taxon>Rhabditina</taxon>
        <taxon>Rhabditomorpha</taxon>
        <taxon>Strongyloidea</taxon>
        <taxon>Metastrongylidae</taxon>
        <taxon>Angiostrongylus</taxon>
    </lineage>
</organism>
<protein>
    <submittedName>
        <fullName evidence="4">WH2 domain-containing protein</fullName>
    </submittedName>
</protein>
<reference evidence="4" key="1">
    <citation type="submission" date="2017-02" db="UniProtKB">
        <authorList>
            <consortium name="WormBaseParasite"/>
        </authorList>
    </citation>
    <scope>IDENTIFICATION</scope>
</reference>
<sequence>MAPPPPPPAPPPSLLIAPASSYYNARRELIHHSKLKKVVTNDRSAPLIGEKSSSGGGARVAGNNGVSIGNLFANGVPSKPSENKFLRAKTSTSTPIVPSSPSSSSPIPSGESDFLIIFFCTFKWPNARCYCSLFTIKLTFRRISPSSEPLSMRSPLSMSRRDQPHRNHVEV</sequence>
<gene>
    <name evidence="2" type="ORF">ACOC_LOCUS4569</name>
</gene>
<dbReference type="EMBL" id="UYYA01003820">
    <property type="protein sequence ID" value="VDM56154.1"/>
    <property type="molecule type" value="Genomic_DNA"/>
</dbReference>
<feature type="compositionally biased region" description="Low complexity" evidence="1">
    <location>
        <begin position="90"/>
        <end position="108"/>
    </location>
</feature>
<evidence type="ECO:0000313" key="3">
    <source>
        <dbReference type="Proteomes" id="UP000267027"/>
    </source>
</evidence>
<proteinExistence type="predicted"/>
<name>A0A0R3PJE7_ANGCS</name>
<feature type="compositionally biased region" description="Low complexity" evidence="1">
    <location>
        <begin position="146"/>
        <end position="158"/>
    </location>
</feature>
<reference evidence="2 3" key="2">
    <citation type="submission" date="2018-11" db="EMBL/GenBank/DDBJ databases">
        <authorList>
            <consortium name="Pathogen Informatics"/>
        </authorList>
    </citation>
    <scope>NUCLEOTIDE SEQUENCE [LARGE SCALE GENOMIC DNA]</scope>
    <source>
        <strain evidence="2 3">Costa Rica</strain>
    </source>
</reference>
<evidence type="ECO:0000313" key="2">
    <source>
        <dbReference type="EMBL" id="VDM56154.1"/>
    </source>
</evidence>
<feature type="region of interest" description="Disordered" evidence="1">
    <location>
        <begin position="71"/>
        <end position="108"/>
    </location>
</feature>
<evidence type="ECO:0000313" key="4">
    <source>
        <dbReference type="WBParaSite" id="ACOC_0000456801-mRNA-1"/>
    </source>
</evidence>
<keyword evidence="3" id="KW-1185">Reference proteome</keyword>
<accession>A0A0R3PJE7</accession>